<evidence type="ECO:0000259" key="3">
    <source>
        <dbReference type="Pfam" id="PF06419"/>
    </source>
</evidence>
<keyword evidence="2" id="KW-0472">Membrane</keyword>
<sequence length="108" mass="12129">MVVESISIAPIRRNSSKTLTPLSLAEDDPISLKVSKILICPIDDIKTKSALEALSEFYTSNSVTERRNLRGNIEQKAIETNRNFLEIFGKVTEQLATIESEVKNMNNF</sequence>
<reference evidence="4 5" key="1">
    <citation type="submission" date="2021-06" db="EMBL/GenBank/DDBJ databases">
        <authorList>
            <person name="Kallberg Y."/>
            <person name="Tangrot J."/>
            <person name="Rosling A."/>
        </authorList>
    </citation>
    <scope>NUCLEOTIDE SEQUENCE [LARGE SCALE GENOMIC DNA]</scope>
    <source>
        <strain evidence="4 5">120-4 pot B 10/14</strain>
    </source>
</reference>
<feature type="domain" description="Conserved oligomeric complex COG6 N-terminal" evidence="3">
    <location>
        <begin position="54"/>
        <end position="107"/>
    </location>
</feature>
<comment type="subcellular location">
    <subcellularLocation>
        <location evidence="2">Golgi apparatus membrane</location>
        <topology evidence="2">Peripheral membrane protein</topology>
    </subcellularLocation>
</comment>
<name>A0ABN7X3H3_GIGMA</name>
<comment type="function">
    <text evidence="2">Acts as component of the peripheral membrane COG complex that is involved in intra-Golgi protein trafficking. COG is located at the cis-Golgi, and regulates tethering of retrograde intra-Golgi vesicles and possibly a number of other membrane trafficking events.</text>
</comment>
<dbReference type="PANTHER" id="PTHR21506:SF0">
    <property type="entry name" value="CONSERVED OLIGOMERIC GOLGI COMPLEX SUBUNIT 6"/>
    <property type="match status" value="1"/>
</dbReference>
<keyword evidence="5" id="KW-1185">Reference proteome</keyword>
<organism evidence="4 5">
    <name type="scientific">Gigaspora margarita</name>
    <dbReference type="NCBI Taxonomy" id="4874"/>
    <lineage>
        <taxon>Eukaryota</taxon>
        <taxon>Fungi</taxon>
        <taxon>Fungi incertae sedis</taxon>
        <taxon>Mucoromycota</taxon>
        <taxon>Glomeromycotina</taxon>
        <taxon>Glomeromycetes</taxon>
        <taxon>Diversisporales</taxon>
        <taxon>Gigasporaceae</taxon>
        <taxon>Gigaspora</taxon>
    </lineage>
</organism>
<evidence type="ECO:0000256" key="1">
    <source>
        <dbReference type="ARBA" id="ARBA00043873"/>
    </source>
</evidence>
<dbReference type="EMBL" id="CAJVQB010085973">
    <property type="protein sequence ID" value="CAG8847036.1"/>
    <property type="molecule type" value="Genomic_DNA"/>
</dbReference>
<comment type="function">
    <text evidence="1">Acts as a component of the peripheral membrane COG complex that is involved in intra-Golgi protein trafficking. COG is located at the cis-Golgi, and regulates tethering of retrograde intra-Golgi vesicles and possibly a number of other membrane trafficking events.</text>
</comment>
<evidence type="ECO:0000313" key="4">
    <source>
        <dbReference type="EMBL" id="CAG8847036.1"/>
    </source>
</evidence>
<dbReference type="Pfam" id="PF06419">
    <property type="entry name" value="COG6_N"/>
    <property type="match status" value="1"/>
</dbReference>
<comment type="similarity">
    <text evidence="2">Belongs to the COG6 family.</text>
</comment>
<dbReference type="InterPro" id="IPR048368">
    <property type="entry name" value="COG6_N"/>
</dbReference>
<keyword evidence="2" id="KW-0813">Transport</keyword>
<dbReference type="PANTHER" id="PTHR21506">
    <property type="entry name" value="COMPONENT OF OLIGOMERIC GOLGI COMPLEX 6"/>
    <property type="match status" value="1"/>
</dbReference>
<keyword evidence="2" id="KW-0653">Protein transport</keyword>
<dbReference type="InterPro" id="IPR010490">
    <property type="entry name" value="COG6"/>
</dbReference>
<evidence type="ECO:0000313" key="5">
    <source>
        <dbReference type="Proteomes" id="UP000789901"/>
    </source>
</evidence>
<accession>A0ABN7X3H3</accession>
<protein>
    <recommendedName>
        <fullName evidence="2">Conserved oligomeric Golgi complex subunit 6</fullName>
        <shortName evidence="2">COG complex subunit 6</shortName>
    </recommendedName>
    <alternativeName>
        <fullName evidence="2">Component of oligomeric Golgi complex 6</fullName>
    </alternativeName>
</protein>
<feature type="non-terminal residue" evidence="4">
    <location>
        <position position="108"/>
    </location>
</feature>
<proteinExistence type="inferred from homology"/>
<comment type="subunit">
    <text evidence="2">Component of the conserved oligomeric Golgi complex.</text>
</comment>
<evidence type="ECO:0000256" key="2">
    <source>
        <dbReference type="RuleBase" id="RU365075"/>
    </source>
</evidence>
<keyword evidence="2" id="KW-0333">Golgi apparatus</keyword>
<dbReference type="Proteomes" id="UP000789901">
    <property type="component" value="Unassembled WGS sequence"/>
</dbReference>
<gene>
    <name evidence="4" type="ORF">GMARGA_LOCUS38458</name>
</gene>
<comment type="caution">
    <text evidence="4">The sequence shown here is derived from an EMBL/GenBank/DDBJ whole genome shotgun (WGS) entry which is preliminary data.</text>
</comment>